<dbReference type="KEGG" id="acek:FLP30_01010"/>
<dbReference type="InterPro" id="IPR050194">
    <property type="entry name" value="Glycosyltransferase_grp1"/>
</dbReference>
<evidence type="ECO:0000259" key="1">
    <source>
        <dbReference type="Pfam" id="PF00534"/>
    </source>
</evidence>
<dbReference type="InterPro" id="IPR028098">
    <property type="entry name" value="Glyco_trans_4-like_N"/>
</dbReference>
<reference evidence="3 4" key="1">
    <citation type="submission" date="2019-09" db="EMBL/GenBank/DDBJ databases">
        <title>Genome sequencing of strain KACC 21233.</title>
        <authorList>
            <person name="Heo J."/>
            <person name="Kim S.-J."/>
            <person name="Kim J.-S."/>
            <person name="Hong S.-B."/>
            <person name="Kwon S.-W."/>
        </authorList>
    </citation>
    <scope>NUCLEOTIDE SEQUENCE [LARGE SCALE GENOMIC DNA]</scope>
    <source>
        <strain evidence="3 4">KACC 21233</strain>
    </source>
</reference>
<dbReference type="Proteomes" id="UP000324536">
    <property type="component" value="Chromosome"/>
</dbReference>
<keyword evidence="3" id="KW-0808">Transferase</keyword>
<accession>A0A5C1YNZ5</accession>
<dbReference type="Pfam" id="PF00534">
    <property type="entry name" value="Glycos_transf_1"/>
    <property type="match status" value="1"/>
</dbReference>
<gene>
    <name evidence="3" type="ORF">FLP30_01010</name>
</gene>
<dbReference type="InterPro" id="IPR001296">
    <property type="entry name" value="Glyco_trans_1"/>
</dbReference>
<feature type="domain" description="Glycosyltransferase subfamily 4-like N-terminal" evidence="2">
    <location>
        <begin position="15"/>
        <end position="168"/>
    </location>
</feature>
<dbReference type="RefSeq" id="WP_149277953.1">
    <property type="nucleotide sequence ID" value="NZ_CP043506.1"/>
</dbReference>
<feature type="domain" description="Glycosyl transferase family 1" evidence="1">
    <location>
        <begin position="184"/>
        <end position="349"/>
    </location>
</feature>
<evidence type="ECO:0000313" key="4">
    <source>
        <dbReference type="Proteomes" id="UP000324536"/>
    </source>
</evidence>
<protein>
    <submittedName>
        <fullName evidence="3">Glycosyltransferase family 4 protein</fullName>
    </submittedName>
</protein>
<name>A0A5C1YNZ5_9PROT</name>
<dbReference type="OrthoDB" id="9790710at2"/>
<evidence type="ECO:0000259" key="2">
    <source>
        <dbReference type="Pfam" id="PF13579"/>
    </source>
</evidence>
<dbReference type="CDD" id="cd03808">
    <property type="entry name" value="GT4_CapM-like"/>
    <property type="match status" value="1"/>
</dbReference>
<evidence type="ECO:0000313" key="3">
    <source>
        <dbReference type="EMBL" id="QEO16512.1"/>
    </source>
</evidence>
<dbReference type="PANTHER" id="PTHR45947:SF3">
    <property type="entry name" value="SULFOQUINOVOSYL TRANSFERASE SQD2"/>
    <property type="match status" value="1"/>
</dbReference>
<proteinExistence type="predicted"/>
<keyword evidence="4" id="KW-1185">Reference proteome</keyword>
<dbReference type="Pfam" id="PF13579">
    <property type="entry name" value="Glyco_trans_4_4"/>
    <property type="match status" value="1"/>
</dbReference>
<dbReference type="PANTHER" id="PTHR45947">
    <property type="entry name" value="SULFOQUINOVOSYL TRANSFERASE SQD2"/>
    <property type="match status" value="1"/>
</dbReference>
<dbReference type="AlphaFoldDB" id="A0A5C1YNZ5"/>
<dbReference type="GO" id="GO:0016758">
    <property type="term" value="F:hexosyltransferase activity"/>
    <property type="evidence" value="ECO:0007669"/>
    <property type="project" value="TreeGrafter"/>
</dbReference>
<sequence length="372" mass="40694">MKILEVTNTDFALAHFVLPLMRALKANGHDVVGVCADGPLLAQARGEGFRVETPPLARNWSPTVQVRALIALVRLIRREKPDLLHAHMPISGILARIAARICNVPCIAYTCHGFLFNQPATPLPRRLLALVLELICGRMTHVYMTVSREEAQDARRLHIHPAPIAIGNGRDSRVFKPDATARLRIRQELGTAETTPVIIIVSRLVHHKGYLELLEAMTHVTAAELWIVGQRLPSDHGLDLAPALSKAQADMGTRLKCLGYRTDIPALLAAADIFTLPSHFEGLPMSVIEAMLCGLPVVSTDIRGPREQVVPGQTGLVVPPGAPKPLAQALSRLVHDLPSARQMGDRGRTRALALFEENQILNTVVTLLERRG</sequence>
<dbReference type="SUPFAM" id="SSF53756">
    <property type="entry name" value="UDP-Glycosyltransferase/glycogen phosphorylase"/>
    <property type="match status" value="1"/>
</dbReference>
<organism evidence="3 4">
    <name type="scientific">Acetobacter vaccinii</name>
    <dbReference type="NCBI Taxonomy" id="2592655"/>
    <lineage>
        <taxon>Bacteria</taxon>
        <taxon>Pseudomonadati</taxon>
        <taxon>Pseudomonadota</taxon>
        <taxon>Alphaproteobacteria</taxon>
        <taxon>Acetobacterales</taxon>
        <taxon>Acetobacteraceae</taxon>
        <taxon>Acetobacter</taxon>
    </lineage>
</organism>
<dbReference type="Gene3D" id="3.40.50.2000">
    <property type="entry name" value="Glycogen Phosphorylase B"/>
    <property type="match status" value="2"/>
</dbReference>
<dbReference type="EMBL" id="CP043506">
    <property type="protein sequence ID" value="QEO16512.1"/>
    <property type="molecule type" value="Genomic_DNA"/>
</dbReference>